<comment type="caution">
    <text evidence="1">The sequence shown here is derived from an EMBL/GenBank/DDBJ whole genome shotgun (WGS) entry which is preliminary data.</text>
</comment>
<organism evidence="1 2">
    <name type="scientific">Bacillus methanolicus PB1</name>
    <dbReference type="NCBI Taxonomy" id="997296"/>
    <lineage>
        <taxon>Bacteria</taxon>
        <taxon>Bacillati</taxon>
        <taxon>Bacillota</taxon>
        <taxon>Bacilli</taxon>
        <taxon>Bacillales</taxon>
        <taxon>Bacillaceae</taxon>
        <taxon>Bacillus</taxon>
    </lineage>
</organism>
<dbReference type="EMBL" id="AFEU01000001">
    <property type="protein sequence ID" value="EIJ81689.1"/>
    <property type="molecule type" value="Genomic_DNA"/>
</dbReference>
<name>I3E5B8_BACMT</name>
<evidence type="ECO:0000313" key="2">
    <source>
        <dbReference type="Proteomes" id="UP000010523"/>
    </source>
</evidence>
<evidence type="ECO:0000313" key="1">
    <source>
        <dbReference type="EMBL" id="EIJ81689.1"/>
    </source>
</evidence>
<protein>
    <submittedName>
        <fullName evidence="1">Uncharacterized protein</fullName>
    </submittedName>
</protein>
<dbReference type="Proteomes" id="UP000010523">
    <property type="component" value="Unassembled WGS sequence"/>
</dbReference>
<gene>
    <name evidence="1" type="ORF">PB1_02070</name>
</gene>
<proteinExistence type="predicted"/>
<reference evidence="1 2" key="1">
    <citation type="journal article" date="2012" name="Appl. Environ. Microbiol.">
        <title>Genome Sequence of Thermotolerant Bacillus methanolicus: Features and Regulation Related to Methylotrophy and Production of L-Lysine and L-Glutamate from Methanol.</title>
        <authorList>
            <person name="Heggeset T.M."/>
            <person name="Krog A."/>
            <person name="Balzer S."/>
            <person name="Wentzel A."/>
            <person name="Ellingsen T.E."/>
            <person name="Brautaset T."/>
        </authorList>
    </citation>
    <scope>NUCLEOTIDE SEQUENCE [LARGE SCALE GENOMIC DNA]</scope>
    <source>
        <strain evidence="1 2">PB1</strain>
    </source>
</reference>
<dbReference type="STRING" id="997296.PB1_02070"/>
<accession>I3E5B8</accession>
<dbReference type="PATRIC" id="fig|997296.3.peg.465"/>
<keyword evidence="2" id="KW-1185">Reference proteome</keyword>
<dbReference type="AlphaFoldDB" id="I3E5B8"/>
<sequence length="46" mass="5362">MLLSQPLFASKSFLVCKNFVKIKEIFSIQWKYRYMFLKGVDKGGTA</sequence>